<dbReference type="EMBL" id="JAIWYP010000001">
    <property type="protein sequence ID" value="KAH3879952.1"/>
    <property type="molecule type" value="Genomic_DNA"/>
</dbReference>
<evidence type="ECO:0000313" key="3">
    <source>
        <dbReference type="Proteomes" id="UP000828390"/>
    </source>
</evidence>
<evidence type="ECO:0000256" key="1">
    <source>
        <dbReference type="SAM" id="MobiDB-lite"/>
    </source>
</evidence>
<proteinExistence type="predicted"/>
<comment type="caution">
    <text evidence="2">The sequence shown here is derived from an EMBL/GenBank/DDBJ whole genome shotgun (WGS) entry which is preliminary data.</text>
</comment>
<organism evidence="2 3">
    <name type="scientific">Dreissena polymorpha</name>
    <name type="common">Zebra mussel</name>
    <name type="synonym">Mytilus polymorpha</name>
    <dbReference type="NCBI Taxonomy" id="45954"/>
    <lineage>
        <taxon>Eukaryota</taxon>
        <taxon>Metazoa</taxon>
        <taxon>Spiralia</taxon>
        <taxon>Lophotrochozoa</taxon>
        <taxon>Mollusca</taxon>
        <taxon>Bivalvia</taxon>
        <taxon>Autobranchia</taxon>
        <taxon>Heteroconchia</taxon>
        <taxon>Euheterodonta</taxon>
        <taxon>Imparidentia</taxon>
        <taxon>Neoheterodontei</taxon>
        <taxon>Myida</taxon>
        <taxon>Dreissenoidea</taxon>
        <taxon>Dreissenidae</taxon>
        <taxon>Dreissena</taxon>
    </lineage>
</organism>
<name>A0A9D4MLR5_DREPO</name>
<sequence>MGVCTVIVTRRVKMSERGVKVHHVKLTEAGQTGQHGPRAVSRVGMVPIPGTGHVTTLHPPTVE</sequence>
<gene>
    <name evidence="2" type="ORF">DPMN_003863</name>
</gene>
<feature type="region of interest" description="Disordered" evidence="1">
    <location>
        <begin position="30"/>
        <end position="63"/>
    </location>
</feature>
<keyword evidence="3" id="KW-1185">Reference proteome</keyword>
<reference evidence="2" key="1">
    <citation type="journal article" date="2019" name="bioRxiv">
        <title>The Genome of the Zebra Mussel, Dreissena polymorpha: A Resource for Invasive Species Research.</title>
        <authorList>
            <person name="McCartney M.A."/>
            <person name="Auch B."/>
            <person name="Kono T."/>
            <person name="Mallez S."/>
            <person name="Zhang Y."/>
            <person name="Obille A."/>
            <person name="Becker A."/>
            <person name="Abrahante J.E."/>
            <person name="Garbe J."/>
            <person name="Badalamenti J.P."/>
            <person name="Herman A."/>
            <person name="Mangelson H."/>
            <person name="Liachko I."/>
            <person name="Sullivan S."/>
            <person name="Sone E.D."/>
            <person name="Koren S."/>
            <person name="Silverstein K.A.T."/>
            <person name="Beckman K.B."/>
            <person name="Gohl D.M."/>
        </authorList>
    </citation>
    <scope>NUCLEOTIDE SEQUENCE</scope>
    <source>
        <strain evidence="2">Duluth1</strain>
        <tissue evidence="2">Whole animal</tissue>
    </source>
</reference>
<evidence type="ECO:0000313" key="2">
    <source>
        <dbReference type="EMBL" id="KAH3879952.1"/>
    </source>
</evidence>
<accession>A0A9D4MLR5</accession>
<reference evidence="2" key="2">
    <citation type="submission" date="2020-11" db="EMBL/GenBank/DDBJ databases">
        <authorList>
            <person name="McCartney M.A."/>
            <person name="Auch B."/>
            <person name="Kono T."/>
            <person name="Mallez S."/>
            <person name="Becker A."/>
            <person name="Gohl D.M."/>
            <person name="Silverstein K.A.T."/>
            <person name="Koren S."/>
            <person name="Bechman K.B."/>
            <person name="Herman A."/>
            <person name="Abrahante J.E."/>
            <person name="Garbe J."/>
        </authorList>
    </citation>
    <scope>NUCLEOTIDE SEQUENCE</scope>
    <source>
        <strain evidence="2">Duluth1</strain>
        <tissue evidence="2">Whole animal</tissue>
    </source>
</reference>
<protein>
    <submittedName>
        <fullName evidence="2">Uncharacterized protein</fullName>
    </submittedName>
</protein>
<dbReference type="Proteomes" id="UP000828390">
    <property type="component" value="Unassembled WGS sequence"/>
</dbReference>
<dbReference type="AlphaFoldDB" id="A0A9D4MLR5"/>